<evidence type="ECO:0000313" key="1">
    <source>
        <dbReference type="EMBL" id="RAW11720.1"/>
    </source>
</evidence>
<protein>
    <submittedName>
        <fullName evidence="1">Uncharacterized protein</fullName>
    </submittedName>
</protein>
<evidence type="ECO:0000313" key="2">
    <source>
        <dbReference type="Proteomes" id="UP000250642"/>
    </source>
</evidence>
<comment type="caution">
    <text evidence="1">The sequence shown here is derived from an EMBL/GenBank/DDBJ whole genome shotgun (WGS) entry which is preliminary data.</text>
</comment>
<dbReference type="AlphaFoldDB" id="A0A329QHD1"/>
<name>A0A329QHD1_9BACL</name>
<sequence>MCWKMLRTNLSNGAKRMNNPFFHGEVFVFPLNFIPETLMYTLSQEIGSNDFIQGTICFTIVTNGKAVITNTCLRLPNL</sequence>
<dbReference type="EMBL" id="QEVW01000017">
    <property type="protein sequence ID" value="RAW11720.1"/>
    <property type="molecule type" value="Genomic_DNA"/>
</dbReference>
<organism evidence="1 2">
    <name type="scientific">Paenibacillus taichungensis</name>
    <dbReference type="NCBI Taxonomy" id="484184"/>
    <lineage>
        <taxon>Bacteria</taxon>
        <taxon>Bacillati</taxon>
        <taxon>Bacillota</taxon>
        <taxon>Bacilli</taxon>
        <taxon>Bacillales</taxon>
        <taxon>Paenibacillaceae</taxon>
        <taxon>Paenibacillus</taxon>
    </lineage>
</organism>
<proteinExistence type="predicted"/>
<gene>
    <name evidence="1" type="ORF">DC345_24350</name>
</gene>
<dbReference type="Proteomes" id="UP000250642">
    <property type="component" value="Unassembled WGS sequence"/>
</dbReference>
<reference evidence="1 2" key="1">
    <citation type="submission" date="2018-04" db="EMBL/GenBank/DDBJ databases">
        <title>Paenibacillus taichungensis Genome sequencing and assembly.</title>
        <authorList>
            <person name="Xu J."/>
            <person name="Rensing C."/>
            <person name="Mazhar H.S."/>
        </authorList>
    </citation>
    <scope>NUCLEOTIDE SEQUENCE [LARGE SCALE GENOMIC DNA]</scope>
    <source>
        <strain evidence="1 2">NC1</strain>
    </source>
</reference>
<accession>A0A329QHD1</accession>